<accession>A0A918RC97</accession>
<dbReference type="EMBL" id="BMWZ01000009">
    <property type="protein sequence ID" value="GGZ92187.1"/>
    <property type="molecule type" value="Genomic_DNA"/>
</dbReference>
<reference evidence="1" key="2">
    <citation type="submission" date="2020-09" db="EMBL/GenBank/DDBJ databases">
        <authorList>
            <person name="Sun Q."/>
            <person name="Kim S."/>
        </authorList>
    </citation>
    <scope>NUCLEOTIDE SEQUENCE</scope>
    <source>
        <strain evidence="1">KCTC 12710</strain>
    </source>
</reference>
<keyword evidence="2" id="KW-1185">Reference proteome</keyword>
<evidence type="ECO:0000313" key="1">
    <source>
        <dbReference type="EMBL" id="GGZ92187.1"/>
    </source>
</evidence>
<evidence type="ECO:0000313" key="2">
    <source>
        <dbReference type="Proteomes" id="UP000636004"/>
    </source>
</evidence>
<gene>
    <name evidence="1" type="ORF">GCM10007028_33330</name>
</gene>
<dbReference type="Proteomes" id="UP000636004">
    <property type="component" value="Unassembled WGS sequence"/>
</dbReference>
<sequence>MQELNFLINQSTVSVAEVEWWLLKYSDYVKEINNNCNCCSKTDELPCVCKRTENEKTTLEVFYNLDELTQYHRIEKYANEQIIEFKQLNKNPKEVKKWLIKNEKIASQDLACFLIDYLDYSENEKDNINLLAYRNENYKIEVFVDRKDFENLIEFKELFDELYYAKKLYPEGLKRIDKEMKTTANKENRA</sequence>
<dbReference type="AlphaFoldDB" id="A0A918RC97"/>
<proteinExistence type="predicted"/>
<protein>
    <submittedName>
        <fullName evidence="1">Uncharacterized protein</fullName>
    </submittedName>
</protein>
<name>A0A918RC97_9FLAO</name>
<reference evidence="1" key="1">
    <citation type="journal article" date="2014" name="Int. J. Syst. Evol. Microbiol.">
        <title>Complete genome sequence of Corynebacterium casei LMG S-19264T (=DSM 44701T), isolated from a smear-ripened cheese.</title>
        <authorList>
            <consortium name="US DOE Joint Genome Institute (JGI-PGF)"/>
            <person name="Walter F."/>
            <person name="Albersmeier A."/>
            <person name="Kalinowski J."/>
            <person name="Ruckert C."/>
        </authorList>
    </citation>
    <scope>NUCLEOTIDE SEQUENCE</scope>
    <source>
        <strain evidence="1">KCTC 12710</strain>
    </source>
</reference>
<organism evidence="1 2">
    <name type="scientific">Algibacter mikhailovii</name>
    <dbReference type="NCBI Taxonomy" id="425498"/>
    <lineage>
        <taxon>Bacteria</taxon>
        <taxon>Pseudomonadati</taxon>
        <taxon>Bacteroidota</taxon>
        <taxon>Flavobacteriia</taxon>
        <taxon>Flavobacteriales</taxon>
        <taxon>Flavobacteriaceae</taxon>
        <taxon>Algibacter</taxon>
    </lineage>
</organism>
<dbReference type="RefSeq" id="WP_189362567.1">
    <property type="nucleotide sequence ID" value="NZ_BMWZ01000009.1"/>
</dbReference>
<comment type="caution">
    <text evidence="1">The sequence shown here is derived from an EMBL/GenBank/DDBJ whole genome shotgun (WGS) entry which is preliminary data.</text>
</comment>